<evidence type="ECO:0000256" key="4">
    <source>
        <dbReference type="ARBA" id="ARBA00022525"/>
    </source>
</evidence>
<gene>
    <name evidence="12" type="primary">PLA23_OM</name>
</gene>
<keyword evidence="4" id="KW-0964">Secreted</keyword>
<dbReference type="PROSITE" id="PS00118">
    <property type="entry name" value="PA2_HIS"/>
    <property type="match status" value="1"/>
</dbReference>
<evidence type="ECO:0000256" key="7">
    <source>
        <dbReference type="ARBA" id="ARBA00023157"/>
    </source>
</evidence>
<protein>
    <recommendedName>
        <fullName evidence="3">phospholipase A2</fullName>
        <ecNumber evidence="3">3.1.1.4</ecNumber>
    </recommendedName>
    <alternativeName>
        <fullName evidence="8">Phosphatidylcholine 2-acylhydrolase</fullName>
    </alternativeName>
</protein>
<dbReference type="InterPro" id="IPR016090">
    <property type="entry name" value="PLA2-like_dom"/>
</dbReference>
<dbReference type="EC" id="3.1.1.4" evidence="3"/>
<comment type="subcellular location">
    <subcellularLocation>
        <location evidence="2">Secreted</location>
    </subcellularLocation>
</comment>
<feature type="region of interest" description="Disordered" evidence="9">
    <location>
        <begin position="185"/>
        <end position="207"/>
    </location>
</feature>
<dbReference type="GO" id="GO:0006644">
    <property type="term" value="P:phospholipid metabolic process"/>
    <property type="evidence" value="ECO:0007669"/>
    <property type="project" value="InterPro"/>
</dbReference>
<dbReference type="GO" id="GO:0004623">
    <property type="term" value="F:phospholipase A2 activity"/>
    <property type="evidence" value="ECO:0007669"/>
    <property type="project" value="UniProtKB-EC"/>
</dbReference>
<evidence type="ECO:0000259" key="11">
    <source>
        <dbReference type="Pfam" id="PF05826"/>
    </source>
</evidence>
<sequence length="235" mass="26772">MRRSRAINLIAFCALVLLADDSSASVSYILKNYVPALLRNPFKQLASLRHGIVPGTLWCGPGHIASNYSELGVNWKLDTCCRAHDFCNDYIRPRSSKYGLYNSAKLCRSSLCECDLQFYDCLKKAPGFVAFNVGRIYFKKCRRCFNAYYDVETCIKRGLVVNEEQGRNGSRVFCAQFDRNPKWKQPHNVAMPRPTAAPPTWIDTEPDQTVPLPYPMDEEDDDTSTDFDIRMLNVS</sequence>
<keyword evidence="6" id="KW-0443">Lipid metabolism</keyword>
<feature type="domain" description="Phospholipase A2-like central" evidence="11">
    <location>
        <begin position="52"/>
        <end position="146"/>
    </location>
</feature>
<proteinExistence type="evidence at transcript level"/>
<dbReference type="InterPro" id="IPR033113">
    <property type="entry name" value="PLA2_histidine"/>
</dbReference>
<keyword evidence="7" id="KW-1015">Disulfide bond</keyword>
<organism evidence="12">
    <name type="scientific">Odontomachus monticola</name>
    <name type="common">Trap-jaw ant</name>
    <dbReference type="NCBI Taxonomy" id="613454"/>
    <lineage>
        <taxon>Eukaryota</taxon>
        <taxon>Metazoa</taxon>
        <taxon>Ecdysozoa</taxon>
        <taxon>Arthropoda</taxon>
        <taxon>Hexapoda</taxon>
        <taxon>Insecta</taxon>
        <taxon>Pterygota</taxon>
        <taxon>Neoptera</taxon>
        <taxon>Endopterygota</taxon>
        <taxon>Hymenoptera</taxon>
        <taxon>Apocrita</taxon>
        <taxon>Aculeata</taxon>
        <taxon>Formicoidea</taxon>
        <taxon>Formicidae</taxon>
        <taxon>Ponerinae</taxon>
        <taxon>Ponerini</taxon>
        <taxon>Odontomachus</taxon>
    </lineage>
</organism>
<dbReference type="Gene3D" id="1.20.90.10">
    <property type="entry name" value="Phospholipase A2 domain"/>
    <property type="match status" value="1"/>
</dbReference>
<dbReference type="InterPro" id="IPR036444">
    <property type="entry name" value="PLipase_A2_dom_sf"/>
</dbReference>
<name>A0A348G5X1_ODOMO</name>
<dbReference type="GO" id="GO:0005576">
    <property type="term" value="C:extracellular region"/>
    <property type="evidence" value="ECO:0007669"/>
    <property type="project" value="UniProtKB-SubCell"/>
</dbReference>
<evidence type="ECO:0000256" key="10">
    <source>
        <dbReference type="SAM" id="SignalP"/>
    </source>
</evidence>
<evidence type="ECO:0000256" key="3">
    <source>
        <dbReference type="ARBA" id="ARBA00013278"/>
    </source>
</evidence>
<evidence type="ECO:0000256" key="5">
    <source>
        <dbReference type="ARBA" id="ARBA00022963"/>
    </source>
</evidence>
<keyword evidence="10" id="KW-0732">Signal</keyword>
<evidence type="ECO:0000256" key="8">
    <source>
        <dbReference type="ARBA" id="ARBA00029903"/>
    </source>
</evidence>
<evidence type="ECO:0000313" key="12">
    <source>
        <dbReference type="EMBL" id="BBF97844.1"/>
    </source>
</evidence>
<comment type="cofactor">
    <cofactor evidence="1">
        <name>Ca(2+)</name>
        <dbReference type="ChEBI" id="CHEBI:29108"/>
    </cofactor>
</comment>
<dbReference type="AlphaFoldDB" id="A0A348G5X1"/>
<feature type="chain" id="PRO_5016610000" description="phospholipase A2" evidence="10">
    <location>
        <begin position="25"/>
        <end position="235"/>
    </location>
</feature>
<dbReference type="Pfam" id="PF05826">
    <property type="entry name" value="Phospholip_A2_2"/>
    <property type="match status" value="1"/>
</dbReference>
<reference evidence="12" key="1">
    <citation type="journal article" date="2017" name="Toxins">
        <title>Combined Venom Gland Transcriptomic and Venom Peptidomic Analysis of the Predatory Ant Odontomachus monticola.</title>
        <authorList>
            <person name="Kazuma K."/>
            <person name="Masuko K."/>
            <person name="Konno K."/>
            <person name="Inagaki H."/>
        </authorList>
    </citation>
    <scope>NUCLEOTIDE SEQUENCE</scope>
    <source>
        <tissue evidence="12">Venom gland and sac</tissue>
    </source>
</reference>
<evidence type="ECO:0000256" key="2">
    <source>
        <dbReference type="ARBA" id="ARBA00004613"/>
    </source>
</evidence>
<accession>A0A348G5X1</accession>
<feature type="signal peptide" evidence="10">
    <location>
        <begin position="1"/>
        <end position="24"/>
    </location>
</feature>
<evidence type="ECO:0000256" key="9">
    <source>
        <dbReference type="SAM" id="MobiDB-lite"/>
    </source>
</evidence>
<evidence type="ECO:0000256" key="6">
    <source>
        <dbReference type="ARBA" id="ARBA00023098"/>
    </source>
</evidence>
<dbReference type="PANTHER" id="PTHR12253">
    <property type="entry name" value="RH14732P"/>
    <property type="match status" value="1"/>
</dbReference>
<dbReference type="SUPFAM" id="SSF48619">
    <property type="entry name" value="Phospholipase A2, PLA2"/>
    <property type="match status" value="1"/>
</dbReference>
<dbReference type="GO" id="GO:0016042">
    <property type="term" value="P:lipid catabolic process"/>
    <property type="evidence" value="ECO:0007669"/>
    <property type="project" value="UniProtKB-KW"/>
</dbReference>
<dbReference type="GO" id="GO:0050482">
    <property type="term" value="P:arachidonate secretion"/>
    <property type="evidence" value="ECO:0007669"/>
    <property type="project" value="InterPro"/>
</dbReference>
<dbReference type="InterPro" id="IPR033112">
    <property type="entry name" value="PLA2_Asp_AS"/>
</dbReference>
<evidence type="ECO:0000256" key="1">
    <source>
        <dbReference type="ARBA" id="ARBA00001913"/>
    </source>
</evidence>
<dbReference type="PROSITE" id="PS00119">
    <property type="entry name" value="PA2_ASP"/>
    <property type="match status" value="1"/>
</dbReference>
<keyword evidence="5" id="KW-0442">Lipid degradation</keyword>
<dbReference type="EMBL" id="FX985508">
    <property type="protein sequence ID" value="BBF97844.1"/>
    <property type="molecule type" value="mRNA"/>
</dbReference>